<sequence>MHQLNHLPGRTVQIDNEPWLYFSGTGYLGAAWNEGLQNLVRAGMQQYGLHFGGSRLSNIQLNIFAGAEDFLADYAGAEKALLLSSGTLAGQLLMRVLSQYGQVLAAPGAHPAIWANAAPEVNTWESWVERVQTIAQTPGPALVIAANSLDPLRVRRFDFAWLSTLSLQRELIVVIDDSHGFGLTGAEGSGIYRSLALPPGAQLLVISSLGKALGIPAGVILGPKLWLERLWVSPYFGGASPPAPAYLLALVQGQSFYAESRQKLQSNIQQFVQNLPELVDFHFFPEYPVFYTPNSGLAAFLSQRKILISSFPYPTPQDALVTRIVLSSLHTDGDISSLLESLDNYCQSEKS</sequence>
<dbReference type="SUPFAM" id="SSF53383">
    <property type="entry name" value="PLP-dependent transferases"/>
    <property type="match status" value="1"/>
</dbReference>
<evidence type="ECO:0000313" key="5">
    <source>
        <dbReference type="Proteomes" id="UP000008461"/>
    </source>
</evidence>
<dbReference type="InterPro" id="IPR050087">
    <property type="entry name" value="AON_synthase_class-II"/>
</dbReference>
<comment type="cofactor">
    <cofactor evidence="1">
        <name>pyridoxal 5'-phosphate</name>
        <dbReference type="ChEBI" id="CHEBI:597326"/>
    </cofactor>
</comment>
<dbReference type="InterPro" id="IPR004839">
    <property type="entry name" value="Aminotransferase_I/II_large"/>
</dbReference>
<dbReference type="Gene3D" id="3.90.1150.10">
    <property type="entry name" value="Aspartate Aminotransferase, domain 1"/>
    <property type="match status" value="1"/>
</dbReference>
<dbReference type="AlphaFoldDB" id="F4KQI2"/>
<dbReference type="InterPro" id="IPR015424">
    <property type="entry name" value="PyrdxlP-dep_Trfase"/>
</dbReference>
<dbReference type="InterPro" id="IPR015422">
    <property type="entry name" value="PyrdxlP-dep_Trfase_small"/>
</dbReference>
<dbReference type="RefSeq" id="WP_013764524.1">
    <property type="nucleotide sequence ID" value="NC_015510.1"/>
</dbReference>
<evidence type="ECO:0000313" key="4">
    <source>
        <dbReference type="EMBL" id="AEE49971.1"/>
    </source>
</evidence>
<evidence type="ECO:0000256" key="2">
    <source>
        <dbReference type="ARBA" id="ARBA00022679"/>
    </source>
</evidence>
<keyword evidence="4" id="KW-0032">Aminotransferase</keyword>
<protein>
    <submittedName>
        <fullName evidence="4">Aminotransferase class I and II</fullName>
    </submittedName>
</protein>
<dbReference type="HOGENOM" id="CLU_015846_11_2_10"/>
<feature type="domain" description="Aminotransferase class I/classII large" evidence="3">
    <location>
        <begin position="165"/>
        <end position="341"/>
    </location>
</feature>
<dbReference type="Proteomes" id="UP000008461">
    <property type="component" value="Chromosome"/>
</dbReference>
<dbReference type="eggNOG" id="COG0156">
    <property type="taxonomic scope" value="Bacteria"/>
</dbReference>
<reference evidence="4 5" key="1">
    <citation type="journal article" date="2011" name="Stand. Genomic Sci.">
        <title>Complete genome sequence of Haliscomenobacter hydrossis type strain (O).</title>
        <authorList>
            <consortium name="US DOE Joint Genome Institute (JGI-PGF)"/>
            <person name="Daligault H."/>
            <person name="Lapidus A."/>
            <person name="Zeytun A."/>
            <person name="Nolan M."/>
            <person name="Lucas S."/>
            <person name="Del Rio T.G."/>
            <person name="Tice H."/>
            <person name="Cheng J.F."/>
            <person name="Tapia R."/>
            <person name="Han C."/>
            <person name="Goodwin L."/>
            <person name="Pitluck S."/>
            <person name="Liolios K."/>
            <person name="Pagani I."/>
            <person name="Ivanova N."/>
            <person name="Huntemann M."/>
            <person name="Mavromatis K."/>
            <person name="Mikhailova N."/>
            <person name="Pati A."/>
            <person name="Chen A."/>
            <person name="Palaniappan K."/>
            <person name="Land M."/>
            <person name="Hauser L."/>
            <person name="Brambilla E.M."/>
            <person name="Rohde M."/>
            <person name="Verbarg S."/>
            <person name="Goker M."/>
            <person name="Bristow J."/>
            <person name="Eisen J.A."/>
            <person name="Markowitz V."/>
            <person name="Hugenholtz P."/>
            <person name="Kyrpides N.C."/>
            <person name="Klenk H.P."/>
            <person name="Woyke T."/>
        </authorList>
    </citation>
    <scope>NUCLEOTIDE SEQUENCE [LARGE SCALE GENOMIC DNA]</scope>
    <source>
        <strain evidence="5">ATCC 27775 / DSM 1100 / LMG 10767 / O</strain>
    </source>
</reference>
<organism evidence="4 5">
    <name type="scientific">Haliscomenobacter hydrossis (strain ATCC 27775 / DSM 1100 / LMG 10767 / O)</name>
    <dbReference type="NCBI Taxonomy" id="760192"/>
    <lineage>
        <taxon>Bacteria</taxon>
        <taxon>Pseudomonadati</taxon>
        <taxon>Bacteroidota</taxon>
        <taxon>Saprospiria</taxon>
        <taxon>Saprospirales</taxon>
        <taxon>Haliscomenobacteraceae</taxon>
        <taxon>Haliscomenobacter</taxon>
    </lineage>
</organism>
<accession>F4KQI2</accession>
<reference key="2">
    <citation type="submission" date="2011-04" db="EMBL/GenBank/DDBJ databases">
        <title>Complete sequence of chromosome of Haliscomenobacter hydrossis DSM 1100.</title>
        <authorList>
            <consortium name="US DOE Joint Genome Institute (JGI-PGF)"/>
            <person name="Lucas S."/>
            <person name="Han J."/>
            <person name="Lapidus A."/>
            <person name="Bruce D."/>
            <person name="Goodwin L."/>
            <person name="Pitluck S."/>
            <person name="Peters L."/>
            <person name="Kyrpides N."/>
            <person name="Mavromatis K."/>
            <person name="Ivanova N."/>
            <person name="Ovchinnikova G."/>
            <person name="Pagani I."/>
            <person name="Daligault H."/>
            <person name="Detter J.C."/>
            <person name="Han C."/>
            <person name="Land M."/>
            <person name="Hauser L."/>
            <person name="Markowitz V."/>
            <person name="Cheng J.-F."/>
            <person name="Hugenholtz P."/>
            <person name="Woyke T."/>
            <person name="Wu D."/>
            <person name="Verbarg S."/>
            <person name="Frueling A."/>
            <person name="Brambilla E."/>
            <person name="Klenk H.-P."/>
            <person name="Eisen J.A."/>
        </authorList>
    </citation>
    <scope>NUCLEOTIDE SEQUENCE</scope>
    <source>
        <strain>DSM 1100</strain>
    </source>
</reference>
<evidence type="ECO:0000256" key="1">
    <source>
        <dbReference type="ARBA" id="ARBA00001933"/>
    </source>
</evidence>
<dbReference type="OrthoDB" id="846426at2"/>
<dbReference type="Pfam" id="PF00155">
    <property type="entry name" value="Aminotran_1_2"/>
    <property type="match status" value="1"/>
</dbReference>
<dbReference type="KEGG" id="hhy:Halhy_2086"/>
<keyword evidence="2" id="KW-0808">Transferase</keyword>
<gene>
    <name evidence="4" type="ordered locus">Halhy_2086</name>
</gene>
<dbReference type="InterPro" id="IPR015421">
    <property type="entry name" value="PyrdxlP-dep_Trfase_major"/>
</dbReference>
<proteinExistence type="predicted"/>
<dbReference type="GO" id="GO:0030170">
    <property type="term" value="F:pyridoxal phosphate binding"/>
    <property type="evidence" value="ECO:0007669"/>
    <property type="project" value="InterPro"/>
</dbReference>
<dbReference type="Gene3D" id="3.40.640.10">
    <property type="entry name" value="Type I PLP-dependent aspartate aminotransferase-like (Major domain)"/>
    <property type="match status" value="1"/>
</dbReference>
<keyword evidence="5" id="KW-1185">Reference proteome</keyword>
<dbReference type="EMBL" id="CP002691">
    <property type="protein sequence ID" value="AEE49971.1"/>
    <property type="molecule type" value="Genomic_DNA"/>
</dbReference>
<dbReference type="GO" id="GO:0008483">
    <property type="term" value="F:transaminase activity"/>
    <property type="evidence" value="ECO:0007669"/>
    <property type="project" value="UniProtKB-KW"/>
</dbReference>
<dbReference type="STRING" id="760192.Halhy_2086"/>
<evidence type="ECO:0000259" key="3">
    <source>
        <dbReference type="Pfam" id="PF00155"/>
    </source>
</evidence>
<dbReference type="PANTHER" id="PTHR13693">
    <property type="entry name" value="CLASS II AMINOTRANSFERASE/8-AMINO-7-OXONONANOATE SYNTHASE"/>
    <property type="match status" value="1"/>
</dbReference>
<name>F4KQI2_HALH1</name>